<protein>
    <recommendedName>
        <fullName evidence="2">C2H2-type domain-containing protein</fullName>
    </recommendedName>
</protein>
<feature type="domain" description="C2H2-type" evidence="2">
    <location>
        <begin position="125"/>
        <end position="147"/>
    </location>
</feature>
<dbReference type="GO" id="GO:0008270">
    <property type="term" value="F:zinc ion binding"/>
    <property type="evidence" value="ECO:0007669"/>
    <property type="project" value="InterPro"/>
</dbReference>
<feature type="non-terminal residue" evidence="3">
    <location>
        <position position="162"/>
    </location>
</feature>
<dbReference type="InterPro" id="IPR013087">
    <property type="entry name" value="Znf_C2H2_type"/>
</dbReference>
<dbReference type="AlphaFoldDB" id="A0AA36CFU8"/>
<dbReference type="InterPro" id="IPR003604">
    <property type="entry name" value="Matrin/U1-like-C_Znf_C2H2"/>
</dbReference>
<organism evidence="3 4">
    <name type="scientific">Mesorhabditis spiculigera</name>
    <dbReference type="NCBI Taxonomy" id="96644"/>
    <lineage>
        <taxon>Eukaryota</taxon>
        <taxon>Metazoa</taxon>
        <taxon>Ecdysozoa</taxon>
        <taxon>Nematoda</taxon>
        <taxon>Chromadorea</taxon>
        <taxon>Rhabditida</taxon>
        <taxon>Rhabditina</taxon>
        <taxon>Rhabditomorpha</taxon>
        <taxon>Rhabditoidea</taxon>
        <taxon>Rhabditidae</taxon>
        <taxon>Mesorhabditinae</taxon>
        <taxon>Mesorhabditis</taxon>
    </lineage>
</organism>
<reference evidence="3" key="1">
    <citation type="submission" date="2023-06" db="EMBL/GenBank/DDBJ databases">
        <authorList>
            <person name="Delattre M."/>
        </authorList>
    </citation>
    <scope>NUCLEOTIDE SEQUENCE</scope>
    <source>
        <strain evidence="3">AF72</strain>
    </source>
</reference>
<feature type="region of interest" description="Disordered" evidence="1">
    <location>
        <begin position="142"/>
        <end position="162"/>
    </location>
</feature>
<comment type="caution">
    <text evidence="3">The sequence shown here is derived from an EMBL/GenBank/DDBJ whole genome shotgun (WGS) entry which is preliminary data.</text>
</comment>
<dbReference type="Gene3D" id="1.10.20.140">
    <property type="match status" value="1"/>
</dbReference>
<evidence type="ECO:0000256" key="1">
    <source>
        <dbReference type="SAM" id="MobiDB-lite"/>
    </source>
</evidence>
<keyword evidence="4" id="KW-1185">Reference proteome</keyword>
<dbReference type="Pfam" id="PF01715">
    <property type="entry name" value="IPPT"/>
    <property type="match status" value="1"/>
</dbReference>
<accession>A0AA36CFU8</accession>
<dbReference type="InterPro" id="IPR036236">
    <property type="entry name" value="Znf_C2H2_sf"/>
</dbReference>
<dbReference type="Pfam" id="PF12874">
    <property type="entry name" value="zf-met"/>
    <property type="match status" value="1"/>
</dbReference>
<gene>
    <name evidence="3" type="ORF">MSPICULIGERA_LOCUS6775</name>
</gene>
<name>A0AA36CFU8_9BILA</name>
<dbReference type="SMART" id="SM00451">
    <property type="entry name" value="ZnF_U1"/>
    <property type="match status" value="1"/>
</dbReference>
<dbReference type="EMBL" id="CATQJA010001690">
    <property type="protein sequence ID" value="CAJ0568250.1"/>
    <property type="molecule type" value="Genomic_DNA"/>
</dbReference>
<dbReference type="GO" id="GO:0003676">
    <property type="term" value="F:nucleic acid binding"/>
    <property type="evidence" value="ECO:0007669"/>
    <property type="project" value="InterPro"/>
</dbReference>
<dbReference type="Gene3D" id="3.30.160.60">
    <property type="entry name" value="Classic Zinc Finger"/>
    <property type="match status" value="1"/>
</dbReference>
<proteinExistence type="predicted"/>
<evidence type="ECO:0000313" key="3">
    <source>
        <dbReference type="EMBL" id="CAJ0568250.1"/>
    </source>
</evidence>
<evidence type="ECO:0000259" key="2">
    <source>
        <dbReference type="PROSITE" id="PS00028"/>
    </source>
</evidence>
<dbReference type="PROSITE" id="PS00028">
    <property type="entry name" value="ZINC_FINGER_C2H2_1"/>
    <property type="match status" value="1"/>
</dbReference>
<sequence>MLTNAELHAHLKAIDPESAALVHPNNRYRVLRAIQIFEKTGKRKSEHRANQKPHRSWVKSRLMQRREGKELPSIIPIDTSNPNDYIAKALEKLSDWQRGVNFYPEKVAELDADDYYGAANRQHYCELCGIMVQSDASYQKHLEGKKHKAMKKRSVKPEAPSD</sequence>
<evidence type="ECO:0000313" key="4">
    <source>
        <dbReference type="Proteomes" id="UP001177023"/>
    </source>
</evidence>
<dbReference type="SUPFAM" id="SSF57667">
    <property type="entry name" value="beta-beta-alpha zinc fingers"/>
    <property type="match status" value="1"/>
</dbReference>
<dbReference type="Proteomes" id="UP001177023">
    <property type="component" value="Unassembled WGS sequence"/>
</dbReference>
<feature type="compositionally biased region" description="Basic residues" evidence="1">
    <location>
        <begin position="143"/>
        <end position="154"/>
    </location>
</feature>